<evidence type="ECO:0000313" key="7">
    <source>
        <dbReference type="Proteomes" id="UP000003947"/>
    </source>
</evidence>
<dbReference type="SUPFAM" id="SSF51206">
    <property type="entry name" value="cAMP-binding domain-like"/>
    <property type="match status" value="1"/>
</dbReference>
<dbReference type="GO" id="GO:0005829">
    <property type="term" value="C:cytosol"/>
    <property type="evidence" value="ECO:0007669"/>
    <property type="project" value="TreeGrafter"/>
</dbReference>
<dbReference type="SUPFAM" id="SSF46785">
    <property type="entry name" value="Winged helix' DNA-binding domain"/>
    <property type="match status" value="1"/>
</dbReference>
<dbReference type="InterPro" id="IPR012318">
    <property type="entry name" value="HTH_CRP"/>
</dbReference>
<dbReference type="PATRIC" id="fig|864069.3.peg.4777"/>
<dbReference type="InterPro" id="IPR018490">
    <property type="entry name" value="cNMP-bd_dom_sf"/>
</dbReference>
<evidence type="ECO:0000256" key="2">
    <source>
        <dbReference type="ARBA" id="ARBA00023125"/>
    </source>
</evidence>
<dbReference type="PRINTS" id="PR00034">
    <property type="entry name" value="HTHCRP"/>
</dbReference>
<dbReference type="SMART" id="SM00419">
    <property type="entry name" value="HTH_CRP"/>
    <property type="match status" value="1"/>
</dbReference>
<dbReference type="Proteomes" id="UP000003947">
    <property type="component" value="Unassembled WGS sequence"/>
</dbReference>
<evidence type="ECO:0000259" key="5">
    <source>
        <dbReference type="PROSITE" id="PS51063"/>
    </source>
</evidence>
<dbReference type="InterPro" id="IPR036388">
    <property type="entry name" value="WH-like_DNA-bd_sf"/>
</dbReference>
<feature type="domain" description="HTH crp-type" evidence="5">
    <location>
        <begin position="188"/>
        <end position="254"/>
    </location>
</feature>
<dbReference type="PANTHER" id="PTHR24567:SF74">
    <property type="entry name" value="HTH-TYPE TRANSCRIPTIONAL REGULATOR ARCR"/>
    <property type="match status" value="1"/>
</dbReference>
<dbReference type="EMBL" id="JH660645">
    <property type="protein sequence ID" value="EIM27848.1"/>
    <property type="molecule type" value="Genomic_DNA"/>
</dbReference>
<dbReference type="STRING" id="864069.MicloDRAFT_00044220"/>
<dbReference type="CDD" id="cd00038">
    <property type="entry name" value="CAP_ED"/>
    <property type="match status" value="1"/>
</dbReference>
<dbReference type="PROSITE" id="PS51063">
    <property type="entry name" value="HTH_CRP_2"/>
    <property type="match status" value="1"/>
</dbReference>
<dbReference type="InterPro" id="IPR014710">
    <property type="entry name" value="RmlC-like_jellyroll"/>
</dbReference>
<reference evidence="6 7" key="1">
    <citation type="submission" date="2012-02" db="EMBL/GenBank/DDBJ databases">
        <title>Improved High-Quality Draft sequence of Microvirga sp. WSM3557.</title>
        <authorList>
            <consortium name="US DOE Joint Genome Institute"/>
            <person name="Lucas S."/>
            <person name="Han J."/>
            <person name="Lapidus A."/>
            <person name="Cheng J.-F."/>
            <person name="Goodwin L."/>
            <person name="Pitluck S."/>
            <person name="Peters L."/>
            <person name="Zhang X."/>
            <person name="Detter J.C."/>
            <person name="Han C."/>
            <person name="Tapia R."/>
            <person name="Land M."/>
            <person name="Hauser L."/>
            <person name="Kyrpides N."/>
            <person name="Ivanova N."/>
            <person name="Pagani I."/>
            <person name="Brau L."/>
            <person name="Yates R."/>
            <person name="O'Hara G."/>
            <person name="Rui T."/>
            <person name="Howieson J."/>
            <person name="Reeve W."/>
            <person name="Woyke T."/>
        </authorList>
    </citation>
    <scope>NUCLEOTIDE SEQUENCE [LARGE SCALE GENOMIC DNA]</scope>
    <source>
        <strain evidence="6 7">WSM3557</strain>
    </source>
</reference>
<dbReference type="Gene3D" id="1.10.10.10">
    <property type="entry name" value="Winged helix-like DNA-binding domain superfamily/Winged helix DNA-binding domain"/>
    <property type="match status" value="1"/>
</dbReference>
<dbReference type="GO" id="GO:0003700">
    <property type="term" value="F:DNA-binding transcription factor activity"/>
    <property type="evidence" value="ECO:0007669"/>
    <property type="project" value="TreeGrafter"/>
</dbReference>
<dbReference type="eggNOG" id="COG0664">
    <property type="taxonomic scope" value="Bacteria"/>
</dbReference>
<accession>I4YV56</accession>
<dbReference type="CDD" id="cd00092">
    <property type="entry name" value="HTH_CRP"/>
    <property type="match status" value="1"/>
</dbReference>
<evidence type="ECO:0000256" key="3">
    <source>
        <dbReference type="ARBA" id="ARBA00023163"/>
    </source>
</evidence>
<dbReference type="AlphaFoldDB" id="I4YV56"/>
<dbReference type="Gene3D" id="2.60.120.10">
    <property type="entry name" value="Jelly Rolls"/>
    <property type="match status" value="1"/>
</dbReference>
<keyword evidence="7" id="KW-1185">Reference proteome</keyword>
<dbReference type="GO" id="GO:0003677">
    <property type="term" value="F:DNA binding"/>
    <property type="evidence" value="ECO:0007669"/>
    <property type="project" value="UniProtKB-KW"/>
</dbReference>
<feature type="domain" description="Cyclic nucleotide-binding" evidence="4">
    <location>
        <begin position="54"/>
        <end position="167"/>
    </location>
</feature>
<evidence type="ECO:0000313" key="6">
    <source>
        <dbReference type="EMBL" id="EIM27848.1"/>
    </source>
</evidence>
<proteinExistence type="predicted"/>
<organism evidence="6 7">
    <name type="scientific">Microvirga lotononidis</name>
    <dbReference type="NCBI Taxonomy" id="864069"/>
    <lineage>
        <taxon>Bacteria</taxon>
        <taxon>Pseudomonadati</taxon>
        <taxon>Pseudomonadota</taxon>
        <taxon>Alphaproteobacteria</taxon>
        <taxon>Hyphomicrobiales</taxon>
        <taxon>Methylobacteriaceae</taxon>
        <taxon>Microvirga</taxon>
    </lineage>
</organism>
<name>I4YV56_9HYPH</name>
<dbReference type="InterPro" id="IPR000595">
    <property type="entry name" value="cNMP-bd_dom"/>
</dbReference>
<dbReference type="Pfam" id="PF13545">
    <property type="entry name" value="HTH_Crp_2"/>
    <property type="match status" value="1"/>
</dbReference>
<dbReference type="HOGENOM" id="CLU_077340_0_0_5"/>
<dbReference type="PROSITE" id="PS50042">
    <property type="entry name" value="CNMP_BINDING_3"/>
    <property type="match status" value="1"/>
</dbReference>
<dbReference type="InterPro" id="IPR050397">
    <property type="entry name" value="Env_Response_Regulators"/>
</dbReference>
<keyword evidence="3" id="KW-0804">Transcription</keyword>
<dbReference type="InterPro" id="IPR036390">
    <property type="entry name" value="WH_DNA-bd_sf"/>
</dbReference>
<keyword evidence="2" id="KW-0238">DNA-binding</keyword>
<dbReference type="PANTHER" id="PTHR24567">
    <property type="entry name" value="CRP FAMILY TRANSCRIPTIONAL REGULATORY PROTEIN"/>
    <property type="match status" value="1"/>
</dbReference>
<gene>
    <name evidence="6" type="ORF">MicloDRAFT_00044220</name>
</gene>
<evidence type="ECO:0000256" key="1">
    <source>
        <dbReference type="ARBA" id="ARBA00023015"/>
    </source>
</evidence>
<keyword evidence="1" id="KW-0805">Transcription regulation</keyword>
<sequence>MLLEQAFARQALFRMCSDAPLFRGCQLSLTCQSKSGRCIIRARTQTAFHHSNWFLGALEPADLAYLKPHLDVVTLPKDAILYKAGDLINYTYFPHDAIVGLINVMEEGQFVEVASIGREGMFGLISALVSRESFGRYKVQVPGTASRITVDWMQEAIRIRPKLRRMLLSYTEALLAQTFQSISCNAVHTVEERCCNWILNARDRIDEDVLPLTHADLAELLGVQRSTLSTVLRALQRQGLIAQQRGGIVIADRSGLENITCECYDKTKRVYRRLLPRSYPPAHSS</sequence>
<evidence type="ECO:0000259" key="4">
    <source>
        <dbReference type="PROSITE" id="PS50042"/>
    </source>
</evidence>
<dbReference type="SMART" id="SM00100">
    <property type="entry name" value="cNMP"/>
    <property type="match status" value="1"/>
</dbReference>
<protein>
    <submittedName>
        <fullName evidence="6">cAMP-binding protein</fullName>
    </submittedName>
</protein>